<dbReference type="InterPro" id="IPR004046">
    <property type="entry name" value="GST_C"/>
</dbReference>
<dbReference type="EMBL" id="BMCP01000002">
    <property type="protein sequence ID" value="GGE47931.1"/>
    <property type="molecule type" value="Genomic_DNA"/>
</dbReference>
<protein>
    <submittedName>
        <fullName evidence="3">Glutathione S-transferase</fullName>
    </submittedName>
</protein>
<name>A0A8J3DX76_9RHOB</name>
<dbReference type="PROSITE" id="PS50405">
    <property type="entry name" value="GST_CTER"/>
    <property type="match status" value="1"/>
</dbReference>
<evidence type="ECO:0000259" key="1">
    <source>
        <dbReference type="PROSITE" id="PS50404"/>
    </source>
</evidence>
<dbReference type="InterPro" id="IPR040079">
    <property type="entry name" value="Glutathione_S-Trfase"/>
</dbReference>
<dbReference type="InterPro" id="IPR036249">
    <property type="entry name" value="Thioredoxin-like_sf"/>
</dbReference>
<dbReference type="Proteomes" id="UP000602745">
    <property type="component" value="Unassembled WGS sequence"/>
</dbReference>
<dbReference type="SUPFAM" id="SSF52833">
    <property type="entry name" value="Thioredoxin-like"/>
    <property type="match status" value="1"/>
</dbReference>
<dbReference type="CDD" id="cd03046">
    <property type="entry name" value="GST_N_GTT1_like"/>
    <property type="match status" value="1"/>
</dbReference>
<reference evidence="3" key="2">
    <citation type="submission" date="2020-09" db="EMBL/GenBank/DDBJ databases">
        <authorList>
            <person name="Sun Q."/>
            <person name="Sedlacek I."/>
        </authorList>
    </citation>
    <scope>NUCLEOTIDE SEQUENCE</scope>
    <source>
        <strain evidence="3">CCM 7684</strain>
    </source>
</reference>
<dbReference type="RefSeq" id="WP_188410186.1">
    <property type="nucleotide sequence ID" value="NZ_BMCP01000002.1"/>
</dbReference>
<dbReference type="Gene3D" id="1.20.1050.10">
    <property type="match status" value="1"/>
</dbReference>
<evidence type="ECO:0000313" key="4">
    <source>
        <dbReference type="Proteomes" id="UP000602745"/>
    </source>
</evidence>
<evidence type="ECO:0000259" key="2">
    <source>
        <dbReference type="PROSITE" id="PS50405"/>
    </source>
</evidence>
<dbReference type="PANTHER" id="PTHR44051">
    <property type="entry name" value="GLUTATHIONE S-TRANSFERASE-RELATED"/>
    <property type="match status" value="1"/>
</dbReference>
<proteinExistence type="predicted"/>
<dbReference type="InterPro" id="IPR004045">
    <property type="entry name" value="Glutathione_S-Trfase_N"/>
</dbReference>
<dbReference type="InterPro" id="IPR036282">
    <property type="entry name" value="Glutathione-S-Trfase_C_sf"/>
</dbReference>
<dbReference type="SFLD" id="SFLDS00019">
    <property type="entry name" value="Glutathione_Transferase_(cytos"/>
    <property type="match status" value="1"/>
</dbReference>
<feature type="domain" description="GST C-terminal" evidence="2">
    <location>
        <begin position="95"/>
        <end position="212"/>
    </location>
</feature>
<dbReference type="Gene3D" id="3.40.30.10">
    <property type="entry name" value="Glutaredoxin"/>
    <property type="match status" value="1"/>
</dbReference>
<dbReference type="SUPFAM" id="SSF47616">
    <property type="entry name" value="GST C-terminal domain-like"/>
    <property type="match status" value="1"/>
</dbReference>
<organism evidence="3 4">
    <name type="scientific">Agaricicola taiwanensis</name>
    <dbReference type="NCBI Taxonomy" id="591372"/>
    <lineage>
        <taxon>Bacteria</taxon>
        <taxon>Pseudomonadati</taxon>
        <taxon>Pseudomonadota</taxon>
        <taxon>Alphaproteobacteria</taxon>
        <taxon>Rhodobacterales</taxon>
        <taxon>Paracoccaceae</taxon>
        <taxon>Agaricicola</taxon>
    </lineage>
</organism>
<dbReference type="SFLD" id="SFLDG00358">
    <property type="entry name" value="Main_(cytGST)"/>
    <property type="match status" value="1"/>
</dbReference>
<dbReference type="InterPro" id="IPR010987">
    <property type="entry name" value="Glutathione-S-Trfase_C-like"/>
</dbReference>
<accession>A0A8J3DX76</accession>
<dbReference type="Pfam" id="PF00043">
    <property type="entry name" value="GST_C"/>
    <property type="match status" value="1"/>
</dbReference>
<evidence type="ECO:0000313" key="3">
    <source>
        <dbReference type="EMBL" id="GGE47931.1"/>
    </source>
</evidence>
<sequence length="212" mass="23445">MLTIYGVYRSRASRAFWLARELNLQFRHVPVIQAYKLDNPHAPDAPLNTRTPEFLSINPNGHVPSIDDDGMILHESMAINLHLARKHGGPLAPAGLEEEALMTMWSFWALTEVEGQALVVQNNAGKNPEKVQAAVEALRRPFSVLNDALAKDGYAVGGRFTVADINLAEVVRYASSATALFDGAPHVKAWLSACHERPAFREVWAKREAEPL</sequence>
<dbReference type="PROSITE" id="PS50404">
    <property type="entry name" value="GST_NTER"/>
    <property type="match status" value="1"/>
</dbReference>
<dbReference type="CDD" id="cd03207">
    <property type="entry name" value="GST_C_8"/>
    <property type="match status" value="1"/>
</dbReference>
<reference evidence="3" key="1">
    <citation type="journal article" date="2014" name="Int. J. Syst. Evol. Microbiol.">
        <title>Complete genome sequence of Corynebacterium casei LMG S-19264T (=DSM 44701T), isolated from a smear-ripened cheese.</title>
        <authorList>
            <consortium name="US DOE Joint Genome Institute (JGI-PGF)"/>
            <person name="Walter F."/>
            <person name="Albersmeier A."/>
            <person name="Kalinowski J."/>
            <person name="Ruckert C."/>
        </authorList>
    </citation>
    <scope>NUCLEOTIDE SEQUENCE</scope>
    <source>
        <strain evidence="3">CCM 7684</strain>
    </source>
</reference>
<gene>
    <name evidence="3" type="primary">gst</name>
    <name evidence="3" type="ORF">GCM10007276_26470</name>
</gene>
<dbReference type="AlphaFoldDB" id="A0A8J3DX76"/>
<dbReference type="Pfam" id="PF13417">
    <property type="entry name" value="GST_N_3"/>
    <property type="match status" value="1"/>
</dbReference>
<comment type="caution">
    <text evidence="3">The sequence shown here is derived from an EMBL/GenBank/DDBJ whole genome shotgun (WGS) entry which is preliminary data.</text>
</comment>
<dbReference type="PANTHER" id="PTHR44051:SF8">
    <property type="entry name" value="GLUTATHIONE S-TRANSFERASE GSTA"/>
    <property type="match status" value="1"/>
</dbReference>
<keyword evidence="4" id="KW-1185">Reference proteome</keyword>
<feature type="domain" description="GST N-terminal" evidence="1">
    <location>
        <begin position="1"/>
        <end position="91"/>
    </location>
</feature>